<dbReference type="EMBL" id="JBAPLU010000018">
    <property type="protein sequence ID" value="MEI4273267.1"/>
    <property type="molecule type" value="Genomic_DNA"/>
</dbReference>
<reference evidence="4 5" key="1">
    <citation type="submission" date="2024-03" db="EMBL/GenBank/DDBJ databases">
        <title>Draft genome sequence of Klenkia sp. LSe6-5.</title>
        <authorList>
            <person name="Duangmal K."/>
            <person name="Chantavorakit T."/>
        </authorList>
    </citation>
    <scope>NUCLEOTIDE SEQUENCE [LARGE SCALE GENOMIC DNA]</scope>
    <source>
        <strain evidence="4 5">LSe6-5</strain>
    </source>
</reference>
<gene>
    <name evidence="4" type="ORF">TEK04_16210</name>
</gene>
<feature type="chain" id="PRO_5046159446" description="Ig-like domain (Group 3)" evidence="3">
    <location>
        <begin position="34"/>
        <end position="443"/>
    </location>
</feature>
<evidence type="ECO:0008006" key="6">
    <source>
        <dbReference type="Google" id="ProtNLM"/>
    </source>
</evidence>
<feature type="compositionally biased region" description="Low complexity" evidence="1">
    <location>
        <begin position="312"/>
        <end position="324"/>
    </location>
</feature>
<feature type="signal peptide" evidence="3">
    <location>
        <begin position="1"/>
        <end position="33"/>
    </location>
</feature>
<dbReference type="Proteomes" id="UP001361570">
    <property type="component" value="Unassembled WGS sequence"/>
</dbReference>
<evidence type="ECO:0000313" key="5">
    <source>
        <dbReference type="Proteomes" id="UP001361570"/>
    </source>
</evidence>
<keyword evidence="2" id="KW-1133">Transmembrane helix</keyword>
<accession>A0ABU8DWQ4</accession>
<evidence type="ECO:0000256" key="3">
    <source>
        <dbReference type="SAM" id="SignalP"/>
    </source>
</evidence>
<keyword evidence="3" id="KW-0732">Signal</keyword>
<organism evidence="4 5">
    <name type="scientific">Klenkia sesuvii</name>
    <dbReference type="NCBI Taxonomy" id="3103137"/>
    <lineage>
        <taxon>Bacteria</taxon>
        <taxon>Bacillati</taxon>
        <taxon>Actinomycetota</taxon>
        <taxon>Actinomycetes</taxon>
        <taxon>Geodermatophilales</taxon>
        <taxon>Geodermatophilaceae</taxon>
        <taxon>Klenkia</taxon>
    </lineage>
</organism>
<keyword evidence="5" id="KW-1185">Reference proteome</keyword>
<evidence type="ECO:0000256" key="2">
    <source>
        <dbReference type="SAM" id="Phobius"/>
    </source>
</evidence>
<evidence type="ECO:0000313" key="4">
    <source>
        <dbReference type="EMBL" id="MEI4273267.1"/>
    </source>
</evidence>
<feature type="region of interest" description="Disordered" evidence="1">
    <location>
        <begin position="37"/>
        <end position="91"/>
    </location>
</feature>
<protein>
    <recommendedName>
        <fullName evidence="6">Ig-like domain (Group 3)</fullName>
    </recommendedName>
</protein>
<comment type="caution">
    <text evidence="4">The sequence shown here is derived from an EMBL/GenBank/DDBJ whole genome shotgun (WGS) entry which is preliminary data.</text>
</comment>
<feature type="transmembrane region" description="Helical" evidence="2">
    <location>
        <begin position="415"/>
        <end position="435"/>
    </location>
</feature>
<keyword evidence="2" id="KW-0812">Transmembrane</keyword>
<proteinExistence type="predicted"/>
<sequence>MTSRLLARRPVRLGGLLLATTTLGLAAAPAALAEDAPVPQVGPGADDSATDDAAPLVLGPVAPTADTAGSAPQVAGTTTPTRAHFGTGKLDLSLDDDADPLPSYARLNPSGAQLELRFSQVEGAPSTAVGTCTFVGSTCVFDAGSTLPTGDYGRGQVPRLPNFSEFTLTLLRPPTSDQLLDVPMAIQGWTDSRWNPAAMTSELALPVQHAYRTLGVAVVDGAPAGTQVELCPALDGACAADRTVTTATTDAAGLARFPEAYLPGDYLVTRAGTATPFTVPAATSQAERDTPLRLTLGVPVTAPPTTPPSPPSTSSAPGSATAAATTVAAGRQQTVTAGGFAPGETVRGTLYSTPVDLGTAVADAQGVATFTFTVPAGLEPGVHTVTAVGLTSGATSTVTFTVTAGATLATTGADVGPLLGLGALAVGAGAALAVAGSRSRRTA</sequence>
<keyword evidence="2" id="KW-0472">Membrane</keyword>
<dbReference type="RefSeq" id="WP_336405388.1">
    <property type="nucleotide sequence ID" value="NZ_JBAPLU010000018.1"/>
</dbReference>
<name>A0ABU8DWQ4_9ACTN</name>
<feature type="compositionally biased region" description="Pro residues" evidence="1">
    <location>
        <begin position="301"/>
        <end position="311"/>
    </location>
</feature>
<feature type="region of interest" description="Disordered" evidence="1">
    <location>
        <begin position="299"/>
        <end position="324"/>
    </location>
</feature>
<evidence type="ECO:0000256" key="1">
    <source>
        <dbReference type="SAM" id="MobiDB-lite"/>
    </source>
</evidence>